<gene>
    <name evidence="1" type="ordered locus">Os04g0661250</name>
    <name evidence="1" type="ORF">OSNPB_040661250</name>
</gene>
<evidence type="ECO:0000313" key="2">
    <source>
        <dbReference type="Proteomes" id="UP000059680"/>
    </source>
</evidence>
<name>A0A0P0WFW9_ORYSJ</name>
<organism evidence="1 2">
    <name type="scientific">Oryza sativa subsp. japonica</name>
    <name type="common">Rice</name>
    <dbReference type="NCBI Taxonomy" id="39947"/>
    <lineage>
        <taxon>Eukaryota</taxon>
        <taxon>Viridiplantae</taxon>
        <taxon>Streptophyta</taxon>
        <taxon>Embryophyta</taxon>
        <taxon>Tracheophyta</taxon>
        <taxon>Spermatophyta</taxon>
        <taxon>Magnoliopsida</taxon>
        <taxon>Liliopsida</taxon>
        <taxon>Poales</taxon>
        <taxon>Poaceae</taxon>
        <taxon>BOP clade</taxon>
        <taxon>Oryzoideae</taxon>
        <taxon>Oryzeae</taxon>
        <taxon>Oryzinae</taxon>
        <taxon>Oryza</taxon>
        <taxon>Oryza sativa</taxon>
    </lineage>
</organism>
<dbReference type="PaxDb" id="39947-A0A0P0WFW9"/>
<reference evidence="1 2" key="3">
    <citation type="journal article" date="2013" name="Rice">
        <title>Improvement of the Oryza sativa Nipponbare reference genome using next generation sequence and optical map data.</title>
        <authorList>
            <person name="Kawahara Y."/>
            <person name="de la Bastide M."/>
            <person name="Hamilton J.P."/>
            <person name="Kanamori H."/>
            <person name="McCombie W.R."/>
            <person name="Ouyang S."/>
            <person name="Schwartz D.C."/>
            <person name="Tanaka T."/>
            <person name="Wu J."/>
            <person name="Zhou S."/>
            <person name="Childs K.L."/>
            <person name="Davidson R.M."/>
            <person name="Lin H."/>
            <person name="Quesada-Ocampo L."/>
            <person name="Vaillancourt B."/>
            <person name="Sakai H."/>
            <person name="Lee S.S."/>
            <person name="Kim J."/>
            <person name="Numa H."/>
            <person name="Itoh T."/>
            <person name="Buell C.R."/>
            <person name="Matsumoto T."/>
        </authorList>
    </citation>
    <scope>NUCLEOTIDE SEQUENCE [LARGE SCALE GENOMIC DNA]</scope>
    <source>
        <strain evidence="2">cv. Nipponbare</strain>
    </source>
</reference>
<dbReference type="Proteomes" id="UP000059680">
    <property type="component" value="Chromosome 4"/>
</dbReference>
<keyword evidence="2" id="KW-1185">Reference proteome</keyword>
<accession>A0A0P0WFW9</accession>
<dbReference type="EMBL" id="AP014960">
    <property type="protein sequence ID" value="BAS91455.1"/>
    <property type="molecule type" value="Genomic_DNA"/>
</dbReference>
<protein>
    <submittedName>
        <fullName evidence="1">Os04g0661250 protein</fullName>
    </submittedName>
</protein>
<dbReference type="InParanoid" id="A0A0P0WFW9"/>
<proteinExistence type="predicted"/>
<reference evidence="2" key="1">
    <citation type="journal article" date="2005" name="Nature">
        <title>The map-based sequence of the rice genome.</title>
        <authorList>
            <consortium name="International rice genome sequencing project (IRGSP)"/>
            <person name="Matsumoto T."/>
            <person name="Wu J."/>
            <person name="Kanamori H."/>
            <person name="Katayose Y."/>
            <person name="Fujisawa M."/>
            <person name="Namiki N."/>
            <person name="Mizuno H."/>
            <person name="Yamamoto K."/>
            <person name="Antonio B.A."/>
            <person name="Baba T."/>
            <person name="Sakata K."/>
            <person name="Nagamura Y."/>
            <person name="Aoki H."/>
            <person name="Arikawa K."/>
            <person name="Arita K."/>
            <person name="Bito T."/>
            <person name="Chiden Y."/>
            <person name="Fujitsuka N."/>
            <person name="Fukunaka R."/>
            <person name="Hamada M."/>
            <person name="Harada C."/>
            <person name="Hayashi A."/>
            <person name="Hijishita S."/>
            <person name="Honda M."/>
            <person name="Hosokawa S."/>
            <person name="Ichikawa Y."/>
            <person name="Idonuma A."/>
            <person name="Iijima M."/>
            <person name="Ikeda M."/>
            <person name="Ikeno M."/>
            <person name="Ito K."/>
            <person name="Ito S."/>
            <person name="Ito T."/>
            <person name="Ito Y."/>
            <person name="Ito Y."/>
            <person name="Iwabuchi A."/>
            <person name="Kamiya K."/>
            <person name="Karasawa W."/>
            <person name="Kurita K."/>
            <person name="Katagiri S."/>
            <person name="Kikuta A."/>
            <person name="Kobayashi H."/>
            <person name="Kobayashi N."/>
            <person name="Machita K."/>
            <person name="Maehara T."/>
            <person name="Masukawa M."/>
            <person name="Mizubayashi T."/>
            <person name="Mukai Y."/>
            <person name="Nagasaki H."/>
            <person name="Nagata Y."/>
            <person name="Naito S."/>
            <person name="Nakashima M."/>
            <person name="Nakama Y."/>
            <person name="Nakamichi Y."/>
            <person name="Nakamura M."/>
            <person name="Meguro A."/>
            <person name="Negishi M."/>
            <person name="Ohta I."/>
            <person name="Ohta T."/>
            <person name="Okamoto M."/>
            <person name="Ono N."/>
            <person name="Saji S."/>
            <person name="Sakaguchi M."/>
            <person name="Sakai K."/>
            <person name="Shibata M."/>
            <person name="Shimokawa T."/>
            <person name="Song J."/>
            <person name="Takazaki Y."/>
            <person name="Terasawa K."/>
            <person name="Tsugane M."/>
            <person name="Tsuji K."/>
            <person name="Ueda S."/>
            <person name="Waki K."/>
            <person name="Yamagata H."/>
            <person name="Yamamoto M."/>
            <person name="Yamamoto S."/>
            <person name="Yamane H."/>
            <person name="Yoshiki S."/>
            <person name="Yoshihara R."/>
            <person name="Yukawa K."/>
            <person name="Zhong H."/>
            <person name="Yano M."/>
            <person name="Yuan Q."/>
            <person name="Ouyang S."/>
            <person name="Liu J."/>
            <person name="Jones K.M."/>
            <person name="Gansberger K."/>
            <person name="Moffat K."/>
            <person name="Hill J."/>
            <person name="Bera J."/>
            <person name="Fadrosh D."/>
            <person name="Jin S."/>
            <person name="Johri S."/>
            <person name="Kim M."/>
            <person name="Overton L."/>
            <person name="Reardon M."/>
            <person name="Tsitrin T."/>
            <person name="Vuong H."/>
            <person name="Weaver B."/>
            <person name="Ciecko A."/>
            <person name="Tallon L."/>
            <person name="Jackson J."/>
            <person name="Pai G."/>
            <person name="Aken S.V."/>
            <person name="Utterback T."/>
            <person name="Reidmuller S."/>
            <person name="Feldblyum T."/>
            <person name="Hsiao J."/>
            <person name="Zismann V."/>
            <person name="Iobst S."/>
            <person name="de Vazeille A.R."/>
            <person name="Buell C.R."/>
            <person name="Ying K."/>
            <person name="Li Y."/>
            <person name="Lu T."/>
            <person name="Huang Y."/>
            <person name="Zhao Q."/>
            <person name="Feng Q."/>
            <person name="Zhang L."/>
            <person name="Zhu J."/>
            <person name="Weng Q."/>
            <person name="Mu J."/>
            <person name="Lu Y."/>
            <person name="Fan D."/>
            <person name="Liu Y."/>
            <person name="Guan J."/>
            <person name="Zhang Y."/>
            <person name="Yu S."/>
            <person name="Liu X."/>
            <person name="Zhang Y."/>
            <person name="Hong G."/>
            <person name="Han B."/>
            <person name="Choisne N."/>
            <person name="Demange N."/>
            <person name="Orjeda G."/>
            <person name="Samain S."/>
            <person name="Cattolico L."/>
            <person name="Pelletier E."/>
            <person name="Couloux A."/>
            <person name="Segurens B."/>
            <person name="Wincker P."/>
            <person name="D'Hont A."/>
            <person name="Scarpelli C."/>
            <person name="Weissenbach J."/>
            <person name="Salanoubat M."/>
            <person name="Quetier F."/>
            <person name="Yu Y."/>
            <person name="Kim H.R."/>
            <person name="Rambo T."/>
            <person name="Currie J."/>
            <person name="Collura K."/>
            <person name="Luo M."/>
            <person name="Yang T."/>
            <person name="Ammiraju J.S.S."/>
            <person name="Engler F."/>
            <person name="Soderlund C."/>
            <person name="Wing R.A."/>
            <person name="Palmer L.E."/>
            <person name="de la Bastide M."/>
            <person name="Spiegel L."/>
            <person name="Nascimento L."/>
            <person name="Zutavern T."/>
            <person name="O'Shaughnessy A."/>
            <person name="Dike S."/>
            <person name="Dedhia N."/>
            <person name="Preston R."/>
            <person name="Balija V."/>
            <person name="McCombie W.R."/>
            <person name="Chow T."/>
            <person name="Chen H."/>
            <person name="Chung M."/>
            <person name="Chen C."/>
            <person name="Shaw J."/>
            <person name="Wu H."/>
            <person name="Hsiao K."/>
            <person name="Chao Y."/>
            <person name="Chu M."/>
            <person name="Cheng C."/>
            <person name="Hour A."/>
            <person name="Lee P."/>
            <person name="Lin S."/>
            <person name="Lin Y."/>
            <person name="Liou J."/>
            <person name="Liu S."/>
            <person name="Hsing Y."/>
            <person name="Raghuvanshi S."/>
            <person name="Mohanty A."/>
            <person name="Bharti A.K."/>
            <person name="Gaur A."/>
            <person name="Gupta V."/>
            <person name="Kumar D."/>
            <person name="Ravi V."/>
            <person name="Vij S."/>
            <person name="Kapur A."/>
            <person name="Khurana P."/>
            <person name="Khurana P."/>
            <person name="Khurana J.P."/>
            <person name="Tyagi A.K."/>
            <person name="Gaikwad K."/>
            <person name="Singh A."/>
            <person name="Dalal V."/>
            <person name="Srivastava S."/>
            <person name="Dixit A."/>
            <person name="Pal A.K."/>
            <person name="Ghazi I.A."/>
            <person name="Yadav M."/>
            <person name="Pandit A."/>
            <person name="Bhargava A."/>
            <person name="Sureshbabu K."/>
            <person name="Batra K."/>
            <person name="Sharma T.R."/>
            <person name="Mohapatra T."/>
            <person name="Singh N.K."/>
            <person name="Messing J."/>
            <person name="Nelson A.B."/>
            <person name="Fuks G."/>
            <person name="Kavchok S."/>
            <person name="Keizer G."/>
            <person name="Linton E."/>
            <person name="Llaca V."/>
            <person name="Song R."/>
            <person name="Tanyolac B."/>
            <person name="Young S."/>
            <person name="Ho-Il K."/>
            <person name="Hahn J.H."/>
            <person name="Sangsakoo G."/>
            <person name="Vanavichit A."/>
            <person name="de Mattos Luiz.A.T."/>
            <person name="Zimmer P.D."/>
            <person name="Malone G."/>
            <person name="Dellagostin O."/>
            <person name="de Oliveira A.C."/>
            <person name="Bevan M."/>
            <person name="Bancroft I."/>
            <person name="Minx P."/>
            <person name="Cordum H."/>
            <person name="Wilson R."/>
            <person name="Cheng Z."/>
            <person name="Jin W."/>
            <person name="Jiang J."/>
            <person name="Leong S.A."/>
            <person name="Iwama H."/>
            <person name="Gojobori T."/>
            <person name="Itoh T."/>
            <person name="Niimura Y."/>
            <person name="Fujii Y."/>
            <person name="Habara T."/>
            <person name="Sakai H."/>
            <person name="Sato Y."/>
            <person name="Wilson G."/>
            <person name="Kumar K."/>
            <person name="McCouch S."/>
            <person name="Juretic N."/>
            <person name="Hoen D."/>
            <person name="Wright S."/>
            <person name="Bruskiewich R."/>
            <person name="Bureau T."/>
            <person name="Miyao A."/>
            <person name="Hirochika H."/>
            <person name="Nishikawa T."/>
            <person name="Kadowaki K."/>
            <person name="Sugiura M."/>
            <person name="Burr B."/>
            <person name="Sasaki T."/>
        </authorList>
    </citation>
    <scope>NUCLEOTIDE SEQUENCE [LARGE SCALE GENOMIC DNA]</scope>
    <source>
        <strain evidence="2">cv. Nipponbare</strain>
    </source>
</reference>
<evidence type="ECO:0000313" key="1">
    <source>
        <dbReference type="EMBL" id="BAS91455.1"/>
    </source>
</evidence>
<dbReference type="Gramene" id="Os04t0661250-00">
    <property type="protein sequence ID" value="Os04t0661250-00"/>
    <property type="gene ID" value="Os04g0661250"/>
</dbReference>
<sequence length="79" mass="8974">MPATTNLWFTESRNTESYSESVVPLCLGRKLIIRLQSFAVAEIRKSLTIFSLLSNGRECKVEYLRRSSVSVILLHTKQG</sequence>
<dbReference type="AlphaFoldDB" id="A0A0P0WFW9"/>
<reference evidence="1 2" key="2">
    <citation type="journal article" date="2013" name="Plant Cell Physiol.">
        <title>Rice Annotation Project Database (RAP-DB): an integrative and interactive database for rice genomics.</title>
        <authorList>
            <person name="Sakai H."/>
            <person name="Lee S.S."/>
            <person name="Tanaka T."/>
            <person name="Numa H."/>
            <person name="Kim J."/>
            <person name="Kawahara Y."/>
            <person name="Wakimoto H."/>
            <person name="Yang C.C."/>
            <person name="Iwamoto M."/>
            <person name="Abe T."/>
            <person name="Yamada Y."/>
            <person name="Muto A."/>
            <person name="Inokuchi H."/>
            <person name="Ikemura T."/>
            <person name="Matsumoto T."/>
            <person name="Sasaki T."/>
            <person name="Itoh T."/>
        </authorList>
    </citation>
    <scope>NUCLEOTIDE SEQUENCE [LARGE SCALE GENOMIC DNA]</scope>
    <source>
        <strain evidence="2">cv. Nipponbare</strain>
    </source>
</reference>